<feature type="binding site" description="in other chain" evidence="8">
    <location>
        <begin position="10"/>
        <end position="12"/>
    </location>
    <ligand>
        <name>FMN</name>
        <dbReference type="ChEBI" id="CHEBI:58210"/>
        <note>ligand shared between dimeric partners</note>
    </ligand>
</feature>
<evidence type="ECO:0000256" key="6">
    <source>
        <dbReference type="ARBA" id="ARBA00023027"/>
    </source>
</evidence>
<comment type="similarity">
    <text evidence="1 7">Belongs to the nitroreductase family.</text>
</comment>
<evidence type="ECO:0000313" key="11">
    <source>
        <dbReference type="Proteomes" id="UP001165393"/>
    </source>
</evidence>
<dbReference type="AlphaFoldDB" id="A0AA41W6R8"/>
<dbReference type="Gene3D" id="3.40.109.10">
    <property type="entry name" value="NADH Oxidase"/>
    <property type="match status" value="1"/>
</dbReference>
<protein>
    <recommendedName>
        <fullName evidence="7">Putative NAD(P)H nitroreductase</fullName>
        <ecNumber evidence="7">1.-.-.-</ecNumber>
    </recommendedName>
</protein>
<dbReference type="EMBL" id="JAMQGP010000003">
    <property type="protein sequence ID" value="MCM2679970.1"/>
    <property type="molecule type" value="Genomic_DNA"/>
</dbReference>
<comment type="caution">
    <text evidence="10">The sequence shown here is derived from an EMBL/GenBank/DDBJ whole genome shotgun (WGS) entry which is preliminary data.</text>
</comment>
<evidence type="ECO:0000256" key="1">
    <source>
        <dbReference type="ARBA" id="ARBA00007118"/>
    </source>
</evidence>
<keyword evidence="5 7" id="KW-0560">Oxidoreductase</keyword>
<dbReference type="InterPro" id="IPR000415">
    <property type="entry name" value="Nitroreductase-like"/>
</dbReference>
<keyword evidence="11" id="KW-1185">Reference proteome</keyword>
<gene>
    <name evidence="10" type="ORF">NAF29_09860</name>
</gene>
<dbReference type="CDD" id="cd02135">
    <property type="entry name" value="YdjA-like"/>
    <property type="match status" value="1"/>
</dbReference>
<dbReference type="PIRSF" id="PIRSF000232">
    <property type="entry name" value="YdjA"/>
    <property type="match status" value="1"/>
</dbReference>
<evidence type="ECO:0000256" key="4">
    <source>
        <dbReference type="ARBA" id="ARBA00022857"/>
    </source>
</evidence>
<dbReference type="PANTHER" id="PTHR43821">
    <property type="entry name" value="NAD(P)H NITROREDUCTASE YDJA-RELATED"/>
    <property type="match status" value="1"/>
</dbReference>
<keyword evidence="2 7" id="KW-0285">Flavoprotein</keyword>
<dbReference type="PANTHER" id="PTHR43821:SF1">
    <property type="entry name" value="NAD(P)H NITROREDUCTASE YDJA-RELATED"/>
    <property type="match status" value="1"/>
</dbReference>
<evidence type="ECO:0000259" key="9">
    <source>
        <dbReference type="Pfam" id="PF00881"/>
    </source>
</evidence>
<dbReference type="EC" id="1.-.-.-" evidence="7"/>
<dbReference type="Pfam" id="PF00881">
    <property type="entry name" value="Nitroreductase"/>
    <property type="match status" value="1"/>
</dbReference>
<evidence type="ECO:0000256" key="3">
    <source>
        <dbReference type="ARBA" id="ARBA00022643"/>
    </source>
</evidence>
<dbReference type="InterPro" id="IPR026021">
    <property type="entry name" value="YdjA-like"/>
</dbReference>
<organism evidence="10 11">
    <name type="scientific">Echinimonas agarilytica</name>
    <dbReference type="NCBI Taxonomy" id="1215918"/>
    <lineage>
        <taxon>Bacteria</taxon>
        <taxon>Pseudomonadati</taxon>
        <taxon>Pseudomonadota</taxon>
        <taxon>Gammaproteobacteria</taxon>
        <taxon>Alteromonadales</taxon>
        <taxon>Echinimonadaceae</taxon>
        <taxon>Echinimonas</taxon>
    </lineage>
</organism>
<dbReference type="SUPFAM" id="SSF55469">
    <property type="entry name" value="FMN-dependent nitroreductase-like"/>
    <property type="match status" value="1"/>
</dbReference>
<name>A0AA41W6R8_9GAMM</name>
<proteinExistence type="inferred from homology"/>
<feature type="binding site" description="in other chain" evidence="8">
    <location>
        <begin position="132"/>
        <end position="134"/>
    </location>
    <ligand>
        <name>FMN</name>
        <dbReference type="ChEBI" id="CHEBI:58210"/>
        <note>ligand shared between dimeric partners</note>
    </ligand>
</feature>
<evidence type="ECO:0000256" key="8">
    <source>
        <dbReference type="PIRSR" id="PIRSR000232-1"/>
    </source>
</evidence>
<feature type="domain" description="Nitroreductase" evidence="9">
    <location>
        <begin position="9"/>
        <end position="162"/>
    </location>
</feature>
<keyword evidence="3 7" id="KW-0288">FMN</keyword>
<dbReference type="InterPro" id="IPR052530">
    <property type="entry name" value="NAD(P)H_nitroreductase"/>
</dbReference>
<feature type="binding site" evidence="8">
    <location>
        <position position="39"/>
    </location>
    <ligand>
        <name>FMN</name>
        <dbReference type="ChEBI" id="CHEBI:58210"/>
        <note>ligand shared between dimeric partners</note>
    </ligand>
</feature>
<sequence>MDALELLLNRYSQGKLTEPAPSDAALNTILCAGLRAPDHAHLRPWRFLVYRGEGREELGCIFERAAKNNPDLNDAAVLKAPTLPLRAPIVITVIAQVVDHPKVPRVEQLLSAGCATMAMQQAAQALGFGGIWRSGVYTQDPYVNDALELGPEDEIVGFLYLGTEQFQGKPSEVPNLSDFVTFIGE</sequence>
<dbReference type="Proteomes" id="UP001165393">
    <property type="component" value="Unassembled WGS sequence"/>
</dbReference>
<comment type="cofactor">
    <cofactor evidence="8">
        <name>FMN</name>
        <dbReference type="ChEBI" id="CHEBI:58210"/>
    </cofactor>
    <text evidence="8">Binds 1 FMN per subunit.</text>
</comment>
<keyword evidence="4 7" id="KW-0521">NADP</keyword>
<feature type="binding site" evidence="8">
    <location>
        <position position="35"/>
    </location>
    <ligand>
        <name>FMN</name>
        <dbReference type="ChEBI" id="CHEBI:58210"/>
        <note>ligand shared between dimeric partners</note>
    </ligand>
</feature>
<keyword evidence="6 7" id="KW-0520">NAD</keyword>
<dbReference type="InterPro" id="IPR029479">
    <property type="entry name" value="Nitroreductase"/>
</dbReference>
<dbReference type="NCBIfam" id="NF008088">
    <property type="entry name" value="PRK10828.1"/>
    <property type="match status" value="1"/>
</dbReference>
<reference evidence="10 11" key="1">
    <citation type="journal article" date="2013" name="Antonie Van Leeuwenhoek">
        <title>Echinimonas agarilytica gen. nov., sp. nov., a new gammaproteobacterium isolated from the sea urchin Strongylocentrotus intermedius.</title>
        <authorList>
            <person name="Nedashkovskaya O.I."/>
            <person name="Stenkova A.M."/>
            <person name="Zhukova N.V."/>
            <person name="Van Trappen S."/>
            <person name="Lee J.S."/>
            <person name="Kim S.B."/>
        </authorList>
    </citation>
    <scope>NUCLEOTIDE SEQUENCE [LARGE SCALE GENOMIC DNA]</scope>
    <source>
        <strain evidence="10 11">KMM 6351</strain>
    </source>
</reference>
<evidence type="ECO:0000256" key="7">
    <source>
        <dbReference type="PIRNR" id="PIRNR000232"/>
    </source>
</evidence>
<evidence type="ECO:0000256" key="2">
    <source>
        <dbReference type="ARBA" id="ARBA00022630"/>
    </source>
</evidence>
<dbReference type="GO" id="GO:0016491">
    <property type="term" value="F:oxidoreductase activity"/>
    <property type="evidence" value="ECO:0007669"/>
    <property type="project" value="UniProtKB-UniRule"/>
</dbReference>
<dbReference type="RefSeq" id="WP_251261379.1">
    <property type="nucleotide sequence ID" value="NZ_JAMQGP010000003.1"/>
</dbReference>
<accession>A0AA41W6R8</accession>
<evidence type="ECO:0000256" key="5">
    <source>
        <dbReference type="ARBA" id="ARBA00023002"/>
    </source>
</evidence>
<evidence type="ECO:0000313" key="10">
    <source>
        <dbReference type="EMBL" id="MCM2679970.1"/>
    </source>
</evidence>